<dbReference type="Proteomes" id="UP000193801">
    <property type="component" value="Unassembled WGS sequence"/>
</dbReference>
<feature type="region of interest" description="Disordered" evidence="1">
    <location>
        <begin position="48"/>
        <end position="67"/>
    </location>
</feature>
<evidence type="ECO:0000313" key="3">
    <source>
        <dbReference type="EMBL" id="ORW32767.1"/>
    </source>
</evidence>
<dbReference type="EMBL" id="LQPK01000006">
    <property type="protein sequence ID" value="ORW32767.1"/>
    <property type="molecule type" value="Genomic_DNA"/>
</dbReference>
<proteinExistence type="predicted"/>
<evidence type="ECO:0000313" key="4">
    <source>
        <dbReference type="Proteomes" id="UP000193801"/>
    </source>
</evidence>
<reference evidence="3 4" key="1">
    <citation type="journal article" date="2015" name="Emerg. Microbes Infect.">
        <title>Characterization of 17 strains belonging to the Mycobacterium simiae complex and description of Mycobacterium paraense sp. nov.</title>
        <authorList>
            <person name="Fusco da Costa A.R."/>
            <person name="Fedrizzi T."/>
            <person name="Lopes M.L."/>
            <person name="Pecorari M."/>
            <person name="Oliveira da Costa W.L."/>
            <person name="Giacobazzi E."/>
            <person name="da Costa Bahia J.R."/>
            <person name="De Sanctis V."/>
            <person name="Batista Lima K.V."/>
            <person name="Bertorelli R."/>
            <person name="Grottola A."/>
            <person name="Fabio A."/>
            <person name="Mariottini A."/>
            <person name="Ferretti P."/>
            <person name="Di Leva F."/>
            <person name="Fregni Serpini G."/>
            <person name="Tagliazucchi S."/>
            <person name="Rumpianesi F."/>
            <person name="Jousson O."/>
            <person name="Segata N."/>
            <person name="Tortoli E."/>
        </authorList>
    </citation>
    <scope>NUCLEOTIDE SEQUENCE [LARGE SCALE GENOMIC DNA]</scope>
    <source>
        <strain evidence="3 4">FI-07156</strain>
    </source>
</reference>
<evidence type="ECO:0000256" key="2">
    <source>
        <dbReference type="SAM" id="Phobius"/>
    </source>
</evidence>
<keyword evidence="2" id="KW-0812">Transmembrane</keyword>
<accession>A0ABX3VR59</accession>
<evidence type="ECO:0000256" key="1">
    <source>
        <dbReference type="SAM" id="MobiDB-lite"/>
    </source>
</evidence>
<protein>
    <submittedName>
        <fullName evidence="3">Uncharacterized protein</fullName>
    </submittedName>
</protein>
<keyword evidence="2" id="KW-0472">Membrane</keyword>
<gene>
    <name evidence="3" type="ORF">AWB91_09785</name>
</gene>
<name>A0ABX3VR59_9MYCO</name>
<keyword evidence="4" id="KW-1185">Reference proteome</keyword>
<organism evidence="3 4">
    <name type="scientific">Mycobacterium paraense</name>
    <dbReference type="NCBI Taxonomy" id="767916"/>
    <lineage>
        <taxon>Bacteria</taxon>
        <taxon>Bacillati</taxon>
        <taxon>Actinomycetota</taxon>
        <taxon>Actinomycetes</taxon>
        <taxon>Mycobacteriales</taxon>
        <taxon>Mycobacteriaceae</taxon>
        <taxon>Mycobacterium</taxon>
        <taxon>Mycobacterium simiae complex</taxon>
    </lineage>
</organism>
<sequence length="180" mass="19565">MAPHDAGLSQPNATIIAACIAVVAAGLALFGVWWRARADAKEARNDREAEAERAAADREAAAEQNRRAEQMHVVTRVVDASFALIDTTSKVIDGKRAGRDTKTEGLQAQEKIAEAWLLRDLLTIWGLPKAAQHLGQLIHDATHGLLEGESSNTTFATLMQVRIDLIEQLRTELGINNPPT</sequence>
<comment type="caution">
    <text evidence="3">The sequence shown here is derived from an EMBL/GenBank/DDBJ whole genome shotgun (WGS) entry which is preliminary data.</text>
</comment>
<feature type="transmembrane region" description="Helical" evidence="2">
    <location>
        <begin position="12"/>
        <end position="34"/>
    </location>
</feature>
<keyword evidence="2" id="KW-1133">Transmembrane helix</keyword>